<feature type="signal peptide" evidence="1">
    <location>
        <begin position="1"/>
        <end position="18"/>
    </location>
</feature>
<accession>A0AA40F3H5</accession>
<organism evidence="2 3">
    <name type="scientific">Schizothecium vesticola</name>
    <dbReference type="NCBI Taxonomy" id="314040"/>
    <lineage>
        <taxon>Eukaryota</taxon>
        <taxon>Fungi</taxon>
        <taxon>Dikarya</taxon>
        <taxon>Ascomycota</taxon>
        <taxon>Pezizomycotina</taxon>
        <taxon>Sordariomycetes</taxon>
        <taxon>Sordariomycetidae</taxon>
        <taxon>Sordariales</taxon>
        <taxon>Schizotheciaceae</taxon>
        <taxon>Schizothecium</taxon>
    </lineage>
</organism>
<dbReference type="AlphaFoldDB" id="A0AA40F3H5"/>
<dbReference type="EMBL" id="JAUKUD010000003">
    <property type="protein sequence ID" value="KAK0750503.1"/>
    <property type="molecule type" value="Genomic_DNA"/>
</dbReference>
<reference evidence="2" key="1">
    <citation type="submission" date="2023-06" db="EMBL/GenBank/DDBJ databases">
        <title>Genome-scale phylogeny and comparative genomics of the fungal order Sordariales.</title>
        <authorList>
            <consortium name="Lawrence Berkeley National Laboratory"/>
            <person name="Hensen N."/>
            <person name="Bonometti L."/>
            <person name="Westerberg I."/>
            <person name="Brannstrom I.O."/>
            <person name="Guillou S."/>
            <person name="Cros-Aarteil S."/>
            <person name="Calhoun S."/>
            <person name="Haridas S."/>
            <person name="Kuo A."/>
            <person name="Mondo S."/>
            <person name="Pangilinan J."/>
            <person name="Riley R."/>
            <person name="LaButti K."/>
            <person name="Andreopoulos B."/>
            <person name="Lipzen A."/>
            <person name="Chen C."/>
            <person name="Yanf M."/>
            <person name="Daum C."/>
            <person name="Ng V."/>
            <person name="Clum A."/>
            <person name="Steindorff A."/>
            <person name="Ohm R."/>
            <person name="Martin F."/>
            <person name="Silar P."/>
            <person name="Natvig D."/>
            <person name="Lalanne C."/>
            <person name="Gautier V."/>
            <person name="Ament-velasquez S.L."/>
            <person name="Kruys A."/>
            <person name="Hutchinson M.I."/>
            <person name="Powell A.J."/>
            <person name="Barry K."/>
            <person name="Miller A.N."/>
            <person name="Grigoriev I.V."/>
            <person name="Debuchy R."/>
            <person name="Gladieux P."/>
            <person name="Thoren M.H."/>
            <person name="Johannesson H."/>
        </authorList>
    </citation>
    <scope>NUCLEOTIDE SEQUENCE</scope>
    <source>
        <strain evidence="2">SMH3187-1</strain>
    </source>
</reference>
<dbReference type="Proteomes" id="UP001172155">
    <property type="component" value="Unassembled WGS sequence"/>
</dbReference>
<evidence type="ECO:0000256" key="1">
    <source>
        <dbReference type="SAM" id="SignalP"/>
    </source>
</evidence>
<evidence type="ECO:0000313" key="3">
    <source>
        <dbReference type="Proteomes" id="UP001172155"/>
    </source>
</evidence>
<keyword evidence="3" id="KW-1185">Reference proteome</keyword>
<gene>
    <name evidence="2" type="ORF">B0T18DRAFT_320708</name>
</gene>
<evidence type="ECO:0008006" key="4">
    <source>
        <dbReference type="Google" id="ProtNLM"/>
    </source>
</evidence>
<name>A0AA40F3H5_9PEZI</name>
<feature type="chain" id="PRO_5041415315" description="AA1-like domain-containing protein" evidence="1">
    <location>
        <begin position="19"/>
        <end position="159"/>
    </location>
</feature>
<keyword evidence="1" id="KW-0732">Signal</keyword>
<proteinExistence type="predicted"/>
<protein>
    <recommendedName>
        <fullName evidence="4">AA1-like domain-containing protein</fullName>
    </recommendedName>
</protein>
<evidence type="ECO:0000313" key="2">
    <source>
        <dbReference type="EMBL" id="KAK0750503.1"/>
    </source>
</evidence>
<comment type="caution">
    <text evidence="2">The sequence shown here is derived from an EMBL/GenBank/DDBJ whole genome shotgun (WGS) entry which is preliminary data.</text>
</comment>
<sequence length="159" mass="16840">MKTTSLFLTAGLLATSLATPLTPRADDKKIVAQEFDVSSFTAGCVPHGTQCSISFDVATNQMPFQTHCTFTGAPLGSSSLPDVGFAAGTCADKTINWSFRAVANGDAKPFAYEFALVDSEQSLAASKFFIAQAFPLVNAGSSYYQTFTGEGRFVVHGQE</sequence>